<evidence type="ECO:0000256" key="7">
    <source>
        <dbReference type="HAMAP-Rule" id="MF_01008"/>
    </source>
</evidence>
<dbReference type="InterPro" id="IPR037914">
    <property type="entry name" value="SpoVT-AbrB_sf"/>
</dbReference>
<dbReference type="GO" id="GO:0000976">
    <property type="term" value="F:transcription cis-regulatory region binding"/>
    <property type="evidence" value="ECO:0007669"/>
    <property type="project" value="TreeGrafter"/>
</dbReference>
<feature type="domain" description="SpoVT-AbrB" evidence="8">
    <location>
        <begin position="83"/>
        <end position="126"/>
    </location>
</feature>
<keyword evidence="6 7" id="KW-0804">Transcription</keyword>
<evidence type="ECO:0000256" key="4">
    <source>
        <dbReference type="ARBA" id="ARBA00023015"/>
    </source>
</evidence>
<dbReference type="CDD" id="cd16321">
    <property type="entry name" value="MraZ_C"/>
    <property type="match status" value="1"/>
</dbReference>
<evidence type="ECO:0000256" key="3">
    <source>
        <dbReference type="ARBA" id="ARBA00022737"/>
    </source>
</evidence>
<keyword evidence="9" id="KW-0132">Cell division</keyword>
<dbReference type="GO" id="GO:0005737">
    <property type="term" value="C:cytoplasm"/>
    <property type="evidence" value="ECO:0007669"/>
    <property type="project" value="UniProtKB-UniRule"/>
</dbReference>
<name>A0A9X1Y391_9PROT</name>
<keyword evidence="4 7" id="KW-0805">Transcription regulation</keyword>
<comment type="subunit">
    <text evidence="7">Forms oligomers.</text>
</comment>
<dbReference type="AlphaFoldDB" id="A0A9X1Y391"/>
<protein>
    <recommendedName>
        <fullName evidence="1 7">Transcriptional regulator MraZ</fullName>
    </recommendedName>
</protein>
<dbReference type="GO" id="GO:2000143">
    <property type="term" value="P:negative regulation of DNA-templated transcription initiation"/>
    <property type="evidence" value="ECO:0007669"/>
    <property type="project" value="TreeGrafter"/>
</dbReference>
<evidence type="ECO:0000256" key="2">
    <source>
        <dbReference type="ARBA" id="ARBA00022490"/>
    </source>
</evidence>
<dbReference type="GO" id="GO:0003700">
    <property type="term" value="F:DNA-binding transcription factor activity"/>
    <property type="evidence" value="ECO:0007669"/>
    <property type="project" value="UniProtKB-UniRule"/>
</dbReference>
<evidence type="ECO:0000313" key="9">
    <source>
        <dbReference type="EMBL" id="MCK8783114.1"/>
    </source>
</evidence>
<dbReference type="InterPro" id="IPR038619">
    <property type="entry name" value="MraZ_sf"/>
</dbReference>
<dbReference type="InterPro" id="IPR003444">
    <property type="entry name" value="MraZ"/>
</dbReference>
<dbReference type="InterPro" id="IPR035642">
    <property type="entry name" value="MraZ_N"/>
</dbReference>
<keyword evidence="9" id="KW-0131">Cell cycle</keyword>
<dbReference type="InterPro" id="IPR035644">
    <property type="entry name" value="MraZ_C"/>
</dbReference>
<dbReference type="Gene3D" id="3.40.1550.20">
    <property type="entry name" value="Transcriptional regulator MraZ domain"/>
    <property type="match status" value="1"/>
</dbReference>
<dbReference type="PROSITE" id="PS51740">
    <property type="entry name" value="SPOVT_ABRB"/>
    <property type="match status" value="2"/>
</dbReference>
<evidence type="ECO:0000256" key="1">
    <source>
        <dbReference type="ARBA" id="ARBA00013860"/>
    </source>
</evidence>
<dbReference type="InterPro" id="IPR007159">
    <property type="entry name" value="SpoVT-AbrB_dom"/>
</dbReference>
<evidence type="ECO:0000259" key="8">
    <source>
        <dbReference type="PROSITE" id="PS51740"/>
    </source>
</evidence>
<dbReference type="CDD" id="cd16320">
    <property type="entry name" value="MraZ_N"/>
    <property type="match status" value="1"/>
</dbReference>
<dbReference type="InterPro" id="IPR020603">
    <property type="entry name" value="MraZ_dom"/>
</dbReference>
<dbReference type="Proteomes" id="UP001139516">
    <property type="component" value="Unassembled WGS sequence"/>
</dbReference>
<comment type="subcellular location">
    <subcellularLocation>
        <location evidence="7">Cytoplasm</location>
        <location evidence="7">Nucleoid</location>
    </subcellularLocation>
</comment>
<dbReference type="Pfam" id="PF02381">
    <property type="entry name" value="MraZ"/>
    <property type="match status" value="2"/>
</dbReference>
<keyword evidence="5 7" id="KW-0238">DNA-binding</keyword>
<dbReference type="HAMAP" id="MF_01008">
    <property type="entry name" value="MraZ"/>
    <property type="match status" value="1"/>
</dbReference>
<dbReference type="SUPFAM" id="SSF89447">
    <property type="entry name" value="AbrB/MazE/MraZ-like"/>
    <property type="match status" value="1"/>
</dbReference>
<evidence type="ECO:0000256" key="5">
    <source>
        <dbReference type="ARBA" id="ARBA00023125"/>
    </source>
</evidence>
<evidence type="ECO:0000256" key="6">
    <source>
        <dbReference type="ARBA" id="ARBA00023163"/>
    </source>
</evidence>
<dbReference type="PANTHER" id="PTHR34701">
    <property type="entry name" value="TRANSCRIPTIONAL REGULATOR MRAZ"/>
    <property type="match status" value="1"/>
</dbReference>
<organism evidence="9 10">
    <name type="scientific">Roseomonas acroporae</name>
    <dbReference type="NCBI Taxonomy" id="2937791"/>
    <lineage>
        <taxon>Bacteria</taxon>
        <taxon>Pseudomonadati</taxon>
        <taxon>Pseudomonadota</taxon>
        <taxon>Alphaproteobacteria</taxon>
        <taxon>Acetobacterales</taxon>
        <taxon>Roseomonadaceae</taxon>
        <taxon>Roseomonas</taxon>
    </lineage>
</organism>
<sequence>MTRFVGTHVSKLDRKGRVSIPSHFRHALERLSNNQIILNPSFLEPCVDAWPQYLFEELVDRVNEMAKFSEEHEDASFTLFAEANELSADAEGRVVLTEPLIGHANLTDSVAFIGRGDYFQLWEPLAAKARAQLGRERSRLRGFTLPGTPRPERKAGEA</sequence>
<comment type="similarity">
    <text evidence="7">Belongs to the MraZ family.</text>
</comment>
<keyword evidence="3" id="KW-0677">Repeat</keyword>
<reference evidence="9" key="1">
    <citation type="submission" date="2022-04" db="EMBL/GenBank/DDBJ databases">
        <title>Roseomonas acroporae sp. nov., isolated from coral Acropora digitifera.</title>
        <authorList>
            <person name="Sun H."/>
        </authorList>
    </citation>
    <scope>NUCLEOTIDE SEQUENCE</scope>
    <source>
        <strain evidence="9">NAR14</strain>
    </source>
</reference>
<dbReference type="GO" id="GO:0051301">
    <property type="term" value="P:cell division"/>
    <property type="evidence" value="ECO:0007669"/>
    <property type="project" value="UniProtKB-KW"/>
</dbReference>
<dbReference type="EMBL" id="JALPRX010000006">
    <property type="protein sequence ID" value="MCK8783114.1"/>
    <property type="molecule type" value="Genomic_DNA"/>
</dbReference>
<dbReference type="RefSeq" id="WP_248665232.1">
    <property type="nucleotide sequence ID" value="NZ_JALPRX010000006.1"/>
</dbReference>
<proteinExistence type="inferred from homology"/>
<evidence type="ECO:0000313" key="10">
    <source>
        <dbReference type="Proteomes" id="UP001139516"/>
    </source>
</evidence>
<accession>A0A9X1Y391</accession>
<dbReference type="PANTHER" id="PTHR34701:SF1">
    <property type="entry name" value="TRANSCRIPTIONAL REGULATOR MRAZ"/>
    <property type="match status" value="1"/>
</dbReference>
<feature type="domain" description="SpoVT-AbrB" evidence="8">
    <location>
        <begin position="7"/>
        <end position="54"/>
    </location>
</feature>
<keyword evidence="2 7" id="KW-0963">Cytoplasm</keyword>
<dbReference type="GO" id="GO:0009295">
    <property type="term" value="C:nucleoid"/>
    <property type="evidence" value="ECO:0007669"/>
    <property type="project" value="UniProtKB-SubCell"/>
</dbReference>
<gene>
    <name evidence="7" type="primary">mraZ</name>
    <name evidence="9" type="ORF">M0638_01800</name>
</gene>
<keyword evidence="10" id="KW-1185">Reference proteome</keyword>
<comment type="caution">
    <text evidence="9">The sequence shown here is derived from an EMBL/GenBank/DDBJ whole genome shotgun (WGS) entry which is preliminary data.</text>
</comment>